<dbReference type="EMBL" id="OX465084">
    <property type="protein sequence ID" value="CAI9298497.1"/>
    <property type="molecule type" value="Genomic_DNA"/>
</dbReference>
<dbReference type="AlphaFoldDB" id="A0AA35ZTA8"/>
<feature type="domain" description="Transposase-associated" evidence="2">
    <location>
        <begin position="49"/>
        <end position="127"/>
    </location>
</feature>
<dbReference type="PANTHER" id="PTHR48258:SF4">
    <property type="entry name" value="DUF4216 DOMAIN-CONTAINING PROTEIN"/>
    <property type="match status" value="1"/>
</dbReference>
<reference evidence="3" key="1">
    <citation type="submission" date="2023-04" db="EMBL/GenBank/DDBJ databases">
        <authorList>
            <person name="Vijverberg K."/>
            <person name="Xiong W."/>
            <person name="Schranz E."/>
        </authorList>
    </citation>
    <scope>NUCLEOTIDE SEQUENCE</scope>
</reference>
<feature type="region of interest" description="Disordered" evidence="1">
    <location>
        <begin position="131"/>
        <end position="151"/>
    </location>
</feature>
<dbReference type="Proteomes" id="UP001177003">
    <property type="component" value="Chromosome 8"/>
</dbReference>
<feature type="region of interest" description="Disordered" evidence="1">
    <location>
        <begin position="270"/>
        <end position="352"/>
    </location>
</feature>
<accession>A0AA35ZTA8</accession>
<gene>
    <name evidence="3" type="ORF">LSALG_LOCUS37255</name>
    <name evidence="4" type="ORF">LSALG_LOCUS37257</name>
</gene>
<name>A0AA35ZTA8_LACSI</name>
<evidence type="ECO:0000313" key="5">
    <source>
        <dbReference type="Proteomes" id="UP001177003"/>
    </source>
</evidence>
<keyword evidence="5" id="KW-1185">Reference proteome</keyword>
<dbReference type="EMBL" id="OX465084">
    <property type="protein sequence ID" value="CAI9298494.1"/>
    <property type="molecule type" value="Genomic_DNA"/>
</dbReference>
<evidence type="ECO:0000256" key="1">
    <source>
        <dbReference type="SAM" id="MobiDB-lite"/>
    </source>
</evidence>
<dbReference type="PANTHER" id="PTHR48258">
    <property type="entry name" value="DUF4218 DOMAIN-CONTAINING PROTEIN-RELATED"/>
    <property type="match status" value="1"/>
</dbReference>
<feature type="region of interest" description="Disordered" evidence="1">
    <location>
        <begin position="1"/>
        <end position="24"/>
    </location>
</feature>
<dbReference type="InterPro" id="IPR029480">
    <property type="entry name" value="Transpos_assoc"/>
</dbReference>
<protein>
    <recommendedName>
        <fullName evidence="2">Transposase-associated domain-containing protein</fullName>
    </recommendedName>
</protein>
<evidence type="ECO:0000313" key="3">
    <source>
        <dbReference type="EMBL" id="CAI9298493.1"/>
    </source>
</evidence>
<evidence type="ECO:0000259" key="2">
    <source>
        <dbReference type="Pfam" id="PF13963"/>
    </source>
</evidence>
<sequence>MHVFINKPETSISAASTSTSTSSSTSISAADINVTPLRQLVIMSTRSDRDWMYKRLDHGYLSIAYHASVKGFLDVAFSNEATVDGDYIRCPCFKCKNMYYKTRGDVELHLLQNGFTPNYTTWWAHGERNTISQHEEESSNPMQDPMEDDDDDDLNGYIPSYTMVDSRLSIFKVPSRRLFEKSGQRRPLTDDEMRIAHNYILINCVEVLPFLRLFENYVIQSQPDMDDGAFERFRDQHFAKWFKDHDLKDWWAVVKTKPRGVYDLRQCVTEEDDDEDEEDQFFQESEATLPSTSSGANEVAGPLSHVIEGEIEEVNDNDIEREEDEEVDDNLDDSSEDDIEDENICDDNSDDE</sequence>
<organism evidence="3 5">
    <name type="scientific">Lactuca saligna</name>
    <name type="common">Willowleaf lettuce</name>
    <dbReference type="NCBI Taxonomy" id="75948"/>
    <lineage>
        <taxon>Eukaryota</taxon>
        <taxon>Viridiplantae</taxon>
        <taxon>Streptophyta</taxon>
        <taxon>Embryophyta</taxon>
        <taxon>Tracheophyta</taxon>
        <taxon>Spermatophyta</taxon>
        <taxon>Magnoliopsida</taxon>
        <taxon>eudicotyledons</taxon>
        <taxon>Gunneridae</taxon>
        <taxon>Pentapetalae</taxon>
        <taxon>asterids</taxon>
        <taxon>campanulids</taxon>
        <taxon>Asterales</taxon>
        <taxon>Asteraceae</taxon>
        <taxon>Cichorioideae</taxon>
        <taxon>Cichorieae</taxon>
        <taxon>Lactucinae</taxon>
        <taxon>Lactuca</taxon>
    </lineage>
</organism>
<feature type="compositionally biased region" description="Acidic residues" evidence="1">
    <location>
        <begin position="309"/>
        <end position="352"/>
    </location>
</feature>
<feature type="compositionally biased region" description="Low complexity" evidence="1">
    <location>
        <begin position="10"/>
        <end position="24"/>
    </location>
</feature>
<feature type="compositionally biased region" description="Acidic residues" evidence="1">
    <location>
        <begin position="270"/>
        <end position="281"/>
    </location>
</feature>
<dbReference type="Pfam" id="PF13963">
    <property type="entry name" value="Transpos_assoc"/>
    <property type="match status" value="1"/>
</dbReference>
<proteinExistence type="predicted"/>
<dbReference type="EMBL" id="OX465084">
    <property type="protein sequence ID" value="CAI9298493.1"/>
    <property type="molecule type" value="Genomic_DNA"/>
</dbReference>
<evidence type="ECO:0000313" key="4">
    <source>
        <dbReference type="EMBL" id="CAI9298497.1"/>
    </source>
</evidence>
<feature type="compositionally biased region" description="Polar residues" evidence="1">
    <location>
        <begin position="282"/>
        <end position="296"/>
    </location>
</feature>